<sequence>MEKWKQRLQLPRRVTKAVEVDGPAAADTLEVRGQEQEVGRQGQEVSDRLAALSLSVDQSRLHEQRLGAVLRGHFRLEPSSLPIHLKYIRQVLAPKLQRDLNAQLSALGRDATLPTDECGRCGGLPADGLRVERTTISGSVADRVGWITINRLKLVLHSDHDFMLELNVSAAPLAAEAASGASEPCLAPSDTPGFYRLLLGRSAECRHPQRRELPAAAVRAAMTAAVRGHCAGAEPRVSGPAVTFDDGQGDVDCVSCVPVRCEAAVPWLAELRARPRPAGWPGERLLARLAGPLHLVPVGPGAADRRLWRLSFSGPESLLVRALPARARYCLLLLRLVRAHRRQQLATVSSYYLKTCVFWLCQWRPEADWQEPLAAIRAVLAMLEEAIDQGFLPCFFWSEMNVFREPTPERLAALRFTVRRFQEDLVHILYTLLNRTKKVWGLRMIADQD</sequence>
<evidence type="ECO:0000313" key="12">
    <source>
        <dbReference type="Proteomes" id="UP000440578"/>
    </source>
</evidence>
<dbReference type="PANTHER" id="PTHR10656">
    <property type="entry name" value="CELL FATE DETERMINING PROTEIN MAB21-RELATED"/>
    <property type="match status" value="1"/>
</dbReference>
<comment type="similarity">
    <text evidence="3">Belongs to the mab-21 family.</text>
</comment>
<keyword evidence="8" id="KW-0547">Nucleotide-binding</keyword>
<evidence type="ECO:0000256" key="8">
    <source>
        <dbReference type="ARBA" id="ARBA00023134"/>
    </source>
</evidence>
<dbReference type="PANTHER" id="PTHR10656:SF42">
    <property type="entry name" value="CYCLIC GMP-AMP SYNTHASE-LIKE PROTEIN-RELATED"/>
    <property type="match status" value="1"/>
</dbReference>
<evidence type="ECO:0000259" key="10">
    <source>
        <dbReference type="Pfam" id="PF20266"/>
    </source>
</evidence>
<organism evidence="11 12">
    <name type="scientific">Amphibalanus amphitrite</name>
    <name type="common">Striped barnacle</name>
    <name type="synonym">Balanus amphitrite</name>
    <dbReference type="NCBI Taxonomy" id="1232801"/>
    <lineage>
        <taxon>Eukaryota</taxon>
        <taxon>Metazoa</taxon>
        <taxon>Ecdysozoa</taxon>
        <taxon>Arthropoda</taxon>
        <taxon>Crustacea</taxon>
        <taxon>Multicrustacea</taxon>
        <taxon>Cirripedia</taxon>
        <taxon>Thoracica</taxon>
        <taxon>Thoracicalcarea</taxon>
        <taxon>Balanomorpha</taxon>
        <taxon>Balanoidea</taxon>
        <taxon>Balanidae</taxon>
        <taxon>Amphibalaninae</taxon>
        <taxon>Amphibalanus</taxon>
    </lineage>
</organism>
<dbReference type="Pfam" id="PF20266">
    <property type="entry name" value="Mab-21_C"/>
    <property type="match status" value="1"/>
</dbReference>
<dbReference type="AlphaFoldDB" id="A0A6A4WJ37"/>
<dbReference type="OrthoDB" id="6054650at2759"/>
<evidence type="ECO:0000313" key="11">
    <source>
        <dbReference type="EMBL" id="KAF0301941.1"/>
    </source>
</evidence>
<comment type="cofactor">
    <cofactor evidence="1">
        <name>Mn(2+)</name>
        <dbReference type="ChEBI" id="CHEBI:29035"/>
    </cofactor>
</comment>
<dbReference type="Gene3D" id="1.10.1410.40">
    <property type="match status" value="1"/>
</dbReference>
<accession>A0A6A4WJ37</accession>
<keyword evidence="7" id="KW-0460">Magnesium</keyword>
<evidence type="ECO:0000256" key="7">
    <source>
        <dbReference type="ARBA" id="ARBA00022842"/>
    </source>
</evidence>
<dbReference type="InterPro" id="IPR046906">
    <property type="entry name" value="Mab-21_HhH/H2TH-like"/>
</dbReference>
<reference evidence="11 12" key="1">
    <citation type="submission" date="2019-07" db="EMBL/GenBank/DDBJ databases">
        <title>Draft genome assembly of a fouling barnacle, Amphibalanus amphitrite (Darwin, 1854): The first reference genome for Thecostraca.</title>
        <authorList>
            <person name="Kim W."/>
        </authorList>
    </citation>
    <scope>NUCLEOTIDE SEQUENCE [LARGE SCALE GENOMIC DNA]</scope>
    <source>
        <strain evidence="11">SNU_AA5</strain>
        <tissue evidence="11">Soma without cirri and trophi</tissue>
    </source>
</reference>
<protein>
    <recommendedName>
        <fullName evidence="10">Mab-21-like HhH/H2TH-like domain-containing protein</fullName>
    </recommendedName>
</protein>
<evidence type="ECO:0000256" key="6">
    <source>
        <dbReference type="ARBA" id="ARBA00022723"/>
    </source>
</evidence>
<dbReference type="GO" id="GO:0016779">
    <property type="term" value="F:nucleotidyltransferase activity"/>
    <property type="evidence" value="ECO:0007669"/>
    <property type="project" value="UniProtKB-KW"/>
</dbReference>
<evidence type="ECO:0000256" key="4">
    <source>
        <dbReference type="ARBA" id="ARBA00022679"/>
    </source>
</evidence>
<dbReference type="InterPro" id="IPR024810">
    <property type="entry name" value="MAB21L/cGLR"/>
</dbReference>
<dbReference type="EMBL" id="VIIS01001109">
    <property type="protein sequence ID" value="KAF0301941.1"/>
    <property type="molecule type" value="Genomic_DNA"/>
</dbReference>
<dbReference type="SMART" id="SM01265">
    <property type="entry name" value="Mab-21"/>
    <property type="match status" value="1"/>
</dbReference>
<evidence type="ECO:0000256" key="3">
    <source>
        <dbReference type="ARBA" id="ARBA00008307"/>
    </source>
</evidence>
<evidence type="ECO:0000256" key="1">
    <source>
        <dbReference type="ARBA" id="ARBA00001936"/>
    </source>
</evidence>
<comment type="caution">
    <text evidence="11">The sequence shown here is derived from an EMBL/GenBank/DDBJ whole genome shotgun (WGS) entry which is preliminary data.</text>
</comment>
<evidence type="ECO:0000256" key="2">
    <source>
        <dbReference type="ARBA" id="ARBA00001946"/>
    </source>
</evidence>
<keyword evidence="9" id="KW-0464">Manganese</keyword>
<keyword evidence="5" id="KW-0548">Nucleotidyltransferase</keyword>
<name>A0A6A4WJ37_AMPAM</name>
<keyword evidence="8" id="KW-0342">GTP-binding</keyword>
<dbReference type="GO" id="GO:0046872">
    <property type="term" value="F:metal ion binding"/>
    <property type="evidence" value="ECO:0007669"/>
    <property type="project" value="UniProtKB-KW"/>
</dbReference>
<evidence type="ECO:0000256" key="9">
    <source>
        <dbReference type="ARBA" id="ARBA00023211"/>
    </source>
</evidence>
<gene>
    <name evidence="11" type="ORF">FJT64_025897</name>
</gene>
<evidence type="ECO:0000256" key="5">
    <source>
        <dbReference type="ARBA" id="ARBA00022695"/>
    </source>
</evidence>
<keyword evidence="4" id="KW-0808">Transferase</keyword>
<keyword evidence="12" id="KW-1185">Reference proteome</keyword>
<dbReference type="GO" id="GO:0005525">
    <property type="term" value="F:GTP binding"/>
    <property type="evidence" value="ECO:0007669"/>
    <property type="project" value="UniProtKB-KW"/>
</dbReference>
<feature type="domain" description="Mab-21-like HhH/H2TH-like" evidence="10">
    <location>
        <begin position="329"/>
        <end position="415"/>
    </location>
</feature>
<comment type="cofactor">
    <cofactor evidence="2">
        <name>Mg(2+)</name>
        <dbReference type="ChEBI" id="CHEBI:18420"/>
    </cofactor>
</comment>
<proteinExistence type="inferred from homology"/>
<keyword evidence="6" id="KW-0479">Metal-binding</keyword>
<dbReference type="Proteomes" id="UP000440578">
    <property type="component" value="Unassembled WGS sequence"/>
</dbReference>